<keyword evidence="10" id="KW-0067">ATP-binding</keyword>
<proteinExistence type="predicted"/>
<evidence type="ECO:0000256" key="1">
    <source>
        <dbReference type="ARBA" id="ARBA00000085"/>
    </source>
</evidence>
<dbReference type="Gene3D" id="3.30.565.10">
    <property type="entry name" value="Histidine kinase-like ATPase, C-terminal domain"/>
    <property type="match status" value="1"/>
</dbReference>
<dbReference type="EMBL" id="BMDD01000007">
    <property type="protein sequence ID" value="GGH86568.1"/>
    <property type="molecule type" value="Genomic_DNA"/>
</dbReference>
<evidence type="ECO:0000256" key="4">
    <source>
        <dbReference type="ARBA" id="ARBA00022475"/>
    </source>
</evidence>
<organism evidence="18 19">
    <name type="scientific">Saccharibacillus endophyticus</name>
    <dbReference type="NCBI Taxonomy" id="2060666"/>
    <lineage>
        <taxon>Bacteria</taxon>
        <taxon>Bacillati</taxon>
        <taxon>Bacillota</taxon>
        <taxon>Bacilli</taxon>
        <taxon>Bacillales</taxon>
        <taxon>Paenibacillaceae</taxon>
        <taxon>Saccharibacillus</taxon>
    </lineage>
</organism>
<evidence type="ECO:0000256" key="3">
    <source>
        <dbReference type="ARBA" id="ARBA00012438"/>
    </source>
</evidence>
<comment type="subcellular location">
    <subcellularLocation>
        <location evidence="2">Cell membrane</location>
        <topology evidence="2">Multi-pass membrane protein</topology>
    </subcellularLocation>
</comment>
<keyword evidence="5" id="KW-0597">Phosphoprotein</keyword>
<dbReference type="Pfam" id="PF02518">
    <property type="entry name" value="HATPase_c"/>
    <property type="match status" value="1"/>
</dbReference>
<evidence type="ECO:0000256" key="8">
    <source>
        <dbReference type="ARBA" id="ARBA00022741"/>
    </source>
</evidence>
<keyword evidence="12" id="KW-0902">Two-component regulatory system</keyword>
<gene>
    <name evidence="18" type="ORF">GCM10007362_46650</name>
</gene>
<evidence type="ECO:0000256" key="2">
    <source>
        <dbReference type="ARBA" id="ARBA00004651"/>
    </source>
</evidence>
<evidence type="ECO:0000313" key="19">
    <source>
        <dbReference type="Proteomes" id="UP000605427"/>
    </source>
</evidence>
<keyword evidence="13 15" id="KW-0472">Membrane</keyword>
<keyword evidence="8" id="KW-0547">Nucleotide-binding</keyword>
<feature type="domain" description="HAMP" evidence="17">
    <location>
        <begin position="225"/>
        <end position="279"/>
    </location>
</feature>
<feature type="domain" description="Histidine kinase" evidence="16">
    <location>
        <begin position="294"/>
        <end position="522"/>
    </location>
</feature>
<dbReference type="Proteomes" id="UP000605427">
    <property type="component" value="Unassembled WGS sequence"/>
</dbReference>
<evidence type="ECO:0000256" key="12">
    <source>
        <dbReference type="ARBA" id="ARBA00023012"/>
    </source>
</evidence>
<dbReference type="SMART" id="SM00304">
    <property type="entry name" value="HAMP"/>
    <property type="match status" value="1"/>
</dbReference>
<dbReference type="InterPro" id="IPR003661">
    <property type="entry name" value="HisK_dim/P_dom"/>
</dbReference>
<sequence>MAGLTGGKNPGPDSGSGEKTGVRKKRFGLTGPASKERSLKVLIGRTFRGTLLLSVLATLLTWGLGLAALAAFGSSLRPANYYENRIPEVAARVQALEDPVSAASRSEMERIVPREGIGYAVYDASGNRVYGSFEPGPSAAVGGAADLLGKLNRQVSSDGYYVRYEPLTAADGRFAGAIALRYKLTVASSNPAWSVPVVLGGLLMAAAPFAYLYGFAVWGGRRLGRRLEKPFGRLIEGAEKIREHDLDFSLERGGTGVRELNQLMTAFEQMREALKDALRREWESERERRDMIAAVAHDLGTPLSVIRGHAEVLLGDAGKRPERAERYARTILGAADRSIRLTEDLSEAAKVERPDFILSPEPVDPEAAVRAKAQEYAFLCRRQGVGFVLSVNDLREERERIPLKLDQHRINRVLDNLVGNALRYSPEGGKIEMDLRLRTGEAEYEIRDEGPGFTESGAGRIFEKFYREDAARSAAGGPGDGAHSGLGLFIARTIVRRHGGEIAARNRPEGGAAVRFSVTELNTE</sequence>
<evidence type="ECO:0000256" key="5">
    <source>
        <dbReference type="ARBA" id="ARBA00022553"/>
    </source>
</evidence>
<name>A0ABQ2A860_9BACL</name>
<keyword evidence="7 15" id="KW-0812">Transmembrane</keyword>
<protein>
    <recommendedName>
        <fullName evidence="3">histidine kinase</fullName>
        <ecNumber evidence="3">2.7.13.3</ecNumber>
    </recommendedName>
</protein>
<dbReference type="SMART" id="SM00388">
    <property type="entry name" value="HisKA"/>
    <property type="match status" value="1"/>
</dbReference>
<dbReference type="RefSeq" id="WP_172246293.1">
    <property type="nucleotide sequence ID" value="NZ_BMDD01000007.1"/>
</dbReference>
<evidence type="ECO:0000256" key="7">
    <source>
        <dbReference type="ARBA" id="ARBA00022692"/>
    </source>
</evidence>
<dbReference type="Pfam" id="PF00672">
    <property type="entry name" value="HAMP"/>
    <property type="match status" value="1"/>
</dbReference>
<dbReference type="SMART" id="SM00387">
    <property type="entry name" value="HATPase_c"/>
    <property type="match status" value="1"/>
</dbReference>
<evidence type="ECO:0000256" key="11">
    <source>
        <dbReference type="ARBA" id="ARBA00022989"/>
    </source>
</evidence>
<dbReference type="InterPro" id="IPR005467">
    <property type="entry name" value="His_kinase_dom"/>
</dbReference>
<feature type="transmembrane region" description="Helical" evidence="15">
    <location>
        <begin position="50"/>
        <end position="72"/>
    </location>
</feature>
<evidence type="ECO:0000259" key="17">
    <source>
        <dbReference type="PROSITE" id="PS50885"/>
    </source>
</evidence>
<keyword evidence="19" id="KW-1185">Reference proteome</keyword>
<evidence type="ECO:0000256" key="14">
    <source>
        <dbReference type="SAM" id="MobiDB-lite"/>
    </source>
</evidence>
<keyword evidence="9 18" id="KW-0418">Kinase</keyword>
<comment type="caution">
    <text evidence="18">The sequence shown here is derived from an EMBL/GenBank/DDBJ whole genome shotgun (WGS) entry which is preliminary data.</text>
</comment>
<evidence type="ECO:0000256" key="10">
    <source>
        <dbReference type="ARBA" id="ARBA00022840"/>
    </source>
</evidence>
<feature type="region of interest" description="Disordered" evidence="14">
    <location>
        <begin position="1"/>
        <end position="31"/>
    </location>
</feature>
<dbReference type="EC" id="2.7.13.3" evidence="3"/>
<dbReference type="InterPro" id="IPR036097">
    <property type="entry name" value="HisK_dim/P_sf"/>
</dbReference>
<dbReference type="PANTHER" id="PTHR45436">
    <property type="entry name" value="SENSOR HISTIDINE KINASE YKOH"/>
    <property type="match status" value="1"/>
</dbReference>
<dbReference type="Gene3D" id="1.10.287.130">
    <property type="match status" value="1"/>
</dbReference>
<dbReference type="SUPFAM" id="SSF47384">
    <property type="entry name" value="Homodimeric domain of signal transducing histidine kinase"/>
    <property type="match status" value="1"/>
</dbReference>
<dbReference type="InterPro" id="IPR003594">
    <property type="entry name" value="HATPase_dom"/>
</dbReference>
<evidence type="ECO:0000256" key="15">
    <source>
        <dbReference type="SAM" id="Phobius"/>
    </source>
</evidence>
<dbReference type="InterPro" id="IPR003660">
    <property type="entry name" value="HAMP_dom"/>
</dbReference>
<dbReference type="CDD" id="cd00075">
    <property type="entry name" value="HATPase"/>
    <property type="match status" value="1"/>
</dbReference>
<evidence type="ECO:0000313" key="18">
    <source>
        <dbReference type="EMBL" id="GGH86568.1"/>
    </source>
</evidence>
<dbReference type="SUPFAM" id="SSF55874">
    <property type="entry name" value="ATPase domain of HSP90 chaperone/DNA topoisomerase II/histidine kinase"/>
    <property type="match status" value="1"/>
</dbReference>
<keyword evidence="6" id="KW-0808">Transferase</keyword>
<feature type="transmembrane region" description="Helical" evidence="15">
    <location>
        <begin position="193"/>
        <end position="219"/>
    </location>
</feature>
<comment type="catalytic activity">
    <reaction evidence="1">
        <text>ATP + protein L-histidine = ADP + protein N-phospho-L-histidine.</text>
        <dbReference type="EC" id="2.7.13.3"/>
    </reaction>
</comment>
<evidence type="ECO:0000259" key="16">
    <source>
        <dbReference type="PROSITE" id="PS50109"/>
    </source>
</evidence>
<keyword evidence="4" id="KW-1003">Cell membrane</keyword>
<evidence type="ECO:0000256" key="9">
    <source>
        <dbReference type="ARBA" id="ARBA00022777"/>
    </source>
</evidence>
<dbReference type="PROSITE" id="PS50109">
    <property type="entry name" value="HIS_KIN"/>
    <property type="match status" value="1"/>
</dbReference>
<dbReference type="CDD" id="cd00082">
    <property type="entry name" value="HisKA"/>
    <property type="match status" value="1"/>
</dbReference>
<evidence type="ECO:0000256" key="6">
    <source>
        <dbReference type="ARBA" id="ARBA00022679"/>
    </source>
</evidence>
<dbReference type="Gene3D" id="6.10.340.10">
    <property type="match status" value="1"/>
</dbReference>
<reference evidence="19" key="1">
    <citation type="journal article" date="2019" name="Int. J. Syst. Evol. Microbiol.">
        <title>The Global Catalogue of Microorganisms (GCM) 10K type strain sequencing project: providing services to taxonomists for standard genome sequencing and annotation.</title>
        <authorList>
            <consortium name="The Broad Institute Genomics Platform"/>
            <consortium name="The Broad Institute Genome Sequencing Center for Infectious Disease"/>
            <person name="Wu L."/>
            <person name="Ma J."/>
        </authorList>
    </citation>
    <scope>NUCLEOTIDE SEQUENCE [LARGE SCALE GENOMIC DNA]</scope>
    <source>
        <strain evidence="19">CCM 8702</strain>
    </source>
</reference>
<dbReference type="PANTHER" id="PTHR45436:SF5">
    <property type="entry name" value="SENSOR HISTIDINE KINASE TRCS"/>
    <property type="match status" value="1"/>
</dbReference>
<keyword evidence="11 15" id="KW-1133">Transmembrane helix</keyword>
<dbReference type="Pfam" id="PF00512">
    <property type="entry name" value="HisKA"/>
    <property type="match status" value="1"/>
</dbReference>
<dbReference type="GO" id="GO:0016301">
    <property type="term" value="F:kinase activity"/>
    <property type="evidence" value="ECO:0007669"/>
    <property type="project" value="UniProtKB-KW"/>
</dbReference>
<accession>A0ABQ2A860</accession>
<dbReference type="InterPro" id="IPR050428">
    <property type="entry name" value="TCS_sensor_his_kinase"/>
</dbReference>
<dbReference type="PROSITE" id="PS50885">
    <property type="entry name" value="HAMP"/>
    <property type="match status" value="1"/>
</dbReference>
<evidence type="ECO:0000256" key="13">
    <source>
        <dbReference type="ARBA" id="ARBA00023136"/>
    </source>
</evidence>
<dbReference type="InterPro" id="IPR036890">
    <property type="entry name" value="HATPase_C_sf"/>
</dbReference>
<dbReference type="CDD" id="cd06225">
    <property type="entry name" value="HAMP"/>
    <property type="match status" value="1"/>
</dbReference>